<dbReference type="EMBL" id="CAKXZT010000141">
    <property type="protein sequence ID" value="CAH2405067.1"/>
    <property type="molecule type" value="Genomic_DNA"/>
</dbReference>
<protein>
    <submittedName>
        <fullName evidence="2">Uncharacterized protein</fullName>
    </submittedName>
</protein>
<accession>A0ABN8K460</accession>
<gene>
    <name evidence="2" type="ORF">MES5069_450041</name>
</gene>
<proteinExistence type="predicted"/>
<evidence type="ECO:0000313" key="3">
    <source>
        <dbReference type="Proteomes" id="UP001153050"/>
    </source>
</evidence>
<feature type="region of interest" description="Disordered" evidence="1">
    <location>
        <begin position="33"/>
        <end position="62"/>
    </location>
</feature>
<comment type="caution">
    <text evidence="2">The sequence shown here is derived from an EMBL/GenBank/DDBJ whole genome shotgun (WGS) entry which is preliminary data.</text>
</comment>
<evidence type="ECO:0000313" key="2">
    <source>
        <dbReference type="EMBL" id="CAH2405067.1"/>
    </source>
</evidence>
<evidence type="ECO:0000256" key="1">
    <source>
        <dbReference type="SAM" id="MobiDB-lite"/>
    </source>
</evidence>
<organism evidence="2 3">
    <name type="scientific">Mesorhizobium escarrei</name>
    <dbReference type="NCBI Taxonomy" id="666018"/>
    <lineage>
        <taxon>Bacteria</taxon>
        <taxon>Pseudomonadati</taxon>
        <taxon>Pseudomonadota</taxon>
        <taxon>Alphaproteobacteria</taxon>
        <taxon>Hyphomicrobiales</taxon>
        <taxon>Phyllobacteriaceae</taxon>
        <taxon>Mesorhizobium</taxon>
    </lineage>
</organism>
<name>A0ABN8K460_9HYPH</name>
<sequence length="62" mass="6721">MPFVGYAGSTSQPSEVQRLIGLQGGRYHQLVAVTSKSGPPDNKIWSRKPEKAVQHQATLSVT</sequence>
<reference evidence="2 3" key="1">
    <citation type="submission" date="2022-03" db="EMBL/GenBank/DDBJ databases">
        <authorList>
            <person name="Brunel B."/>
        </authorList>
    </citation>
    <scope>NUCLEOTIDE SEQUENCE [LARGE SCALE GENOMIC DNA]</scope>
    <source>
        <strain evidence="2">STM5069sample</strain>
    </source>
</reference>
<dbReference type="Proteomes" id="UP001153050">
    <property type="component" value="Unassembled WGS sequence"/>
</dbReference>
<keyword evidence="3" id="KW-1185">Reference proteome</keyword>